<dbReference type="InterPro" id="IPR012951">
    <property type="entry name" value="BBE"/>
</dbReference>
<dbReference type="PANTHER" id="PTHR42973:SF39">
    <property type="entry name" value="FAD-BINDING PCMH-TYPE DOMAIN-CONTAINING PROTEIN"/>
    <property type="match status" value="1"/>
</dbReference>
<evidence type="ECO:0000256" key="4">
    <source>
        <dbReference type="ARBA" id="ARBA00022827"/>
    </source>
</evidence>
<dbReference type="OrthoDB" id="2151789at2759"/>
<evidence type="ECO:0000256" key="1">
    <source>
        <dbReference type="ARBA" id="ARBA00001974"/>
    </source>
</evidence>
<dbReference type="GO" id="GO:0016491">
    <property type="term" value="F:oxidoreductase activity"/>
    <property type="evidence" value="ECO:0007669"/>
    <property type="project" value="UniProtKB-KW"/>
</dbReference>
<dbReference type="Gene3D" id="3.30.465.10">
    <property type="match status" value="1"/>
</dbReference>
<keyword evidence="4" id="KW-0274">FAD</keyword>
<dbReference type="Proteomes" id="UP000660729">
    <property type="component" value="Unassembled WGS sequence"/>
</dbReference>
<dbReference type="AlphaFoldDB" id="A0A8H6RCD1"/>
<comment type="similarity">
    <text evidence="2">Belongs to the oxygen-dependent FAD-linked oxidoreductase family.</text>
</comment>
<keyword evidence="3" id="KW-0285">Flavoprotein</keyword>
<dbReference type="InterPro" id="IPR016166">
    <property type="entry name" value="FAD-bd_PCMH"/>
</dbReference>
<dbReference type="InterPro" id="IPR006094">
    <property type="entry name" value="Oxid_FAD_bind_N"/>
</dbReference>
<feature type="non-terminal residue" evidence="7">
    <location>
        <position position="1"/>
    </location>
</feature>
<evidence type="ECO:0000256" key="5">
    <source>
        <dbReference type="ARBA" id="ARBA00023002"/>
    </source>
</evidence>
<evidence type="ECO:0000313" key="8">
    <source>
        <dbReference type="Proteomes" id="UP000660729"/>
    </source>
</evidence>
<sequence length="502" mass="55228">MATSDSFDKHLTDLKAMASTIYTKSSNPEQFHEHTAPWSKWANRDPKAAIVPQTLDELQKIIKYLYASDLDFSIRNTGTGGSSATDVVVSMQNFKQFDFNPEDETVILGAGLSWGEVDSIIEDKYPGYGFVGARCTWVGVTGGTLVGGLSWLSHEYGMFSDPQNFLNAQVVLKDGRVVWAAKEEPDLMWASRGGGGNFGVVAALKVKVRKVPSDIFGGIIVVPYSSLEETSRAVAAMHRRPTDPKVAMHITNTGPGMGMPDKGAKPDIAIMPIDFRGEAHVRSDEGFGWAWKASHNIFLSSGATEVVAFAKSLREINALADSFKSYQNTNEFWGSAAMISGIDDYTLVRAWKWYEDSVNLHPGFSIGSTVLLEFMQEGAFNSVSSPTDTAWPHGRGRRHVMQVVLGCPEGSKKDVKSLAMEQFSKLHDEVGGPKYRTEEWHAGFLHEFNDLSKVYGENWSRLKEVKKKYDPDNRFNKGVDIANGRTSEGMTVSSAIVPEAVA</sequence>
<dbReference type="SUPFAM" id="SSF56176">
    <property type="entry name" value="FAD-binding/transporter-associated domain-like"/>
    <property type="match status" value="1"/>
</dbReference>
<proteinExistence type="inferred from homology"/>
<dbReference type="PROSITE" id="PS51387">
    <property type="entry name" value="FAD_PCMH"/>
    <property type="match status" value="1"/>
</dbReference>
<organism evidence="7 8">
    <name type="scientific">Pseudocercospora fuligena</name>
    <dbReference type="NCBI Taxonomy" id="685502"/>
    <lineage>
        <taxon>Eukaryota</taxon>
        <taxon>Fungi</taxon>
        <taxon>Dikarya</taxon>
        <taxon>Ascomycota</taxon>
        <taxon>Pezizomycotina</taxon>
        <taxon>Dothideomycetes</taxon>
        <taxon>Dothideomycetidae</taxon>
        <taxon>Mycosphaerellales</taxon>
        <taxon>Mycosphaerellaceae</taxon>
        <taxon>Pseudocercospora</taxon>
    </lineage>
</organism>
<reference evidence="7" key="1">
    <citation type="submission" date="2020-04" db="EMBL/GenBank/DDBJ databases">
        <title>Draft genome resource of the tomato pathogen Pseudocercospora fuligena.</title>
        <authorList>
            <person name="Zaccaron A."/>
        </authorList>
    </citation>
    <scope>NUCLEOTIDE SEQUENCE</scope>
    <source>
        <strain evidence="7">PF001</strain>
    </source>
</reference>
<accession>A0A8H6RCD1</accession>
<evidence type="ECO:0000256" key="2">
    <source>
        <dbReference type="ARBA" id="ARBA00005466"/>
    </source>
</evidence>
<dbReference type="Pfam" id="PF08031">
    <property type="entry name" value="BBE"/>
    <property type="match status" value="1"/>
</dbReference>
<keyword evidence="8" id="KW-1185">Reference proteome</keyword>
<dbReference type="InterPro" id="IPR050416">
    <property type="entry name" value="FAD-linked_Oxidoreductase"/>
</dbReference>
<dbReference type="InterPro" id="IPR016169">
    <property type="entry name" value="FAD-bd_PCMH_sub2"/>
</dbReference>
<keyword evidence="5" id="KW-0560">Oxidoreductase</keyword>
<protein>
    <submittedName>
        <fullName evidence="7">FAD-linked oxidoreductase aurO</fullName>
    </submittedName>
</protein>
<dbReference type="EMBL" id="JABCIY010000209">
    <property type="protein sequence ID" value="KAF7188493.1"/>
    <property type="molecule type" value="Genomic_DNA"/>
</dbReference>
<dbReference type="PANTHER" id="PTHR42973">
    <property type="entry name" value="BINDING OXIDOREDUCTASE, PUTATIVE (AFU_ORTHOLOGUE AFUA_1G17690)-RELATED"/>
    <property type="match status" value="1"/>
</dbReference>
<comment type="cofactor">
    <cofactor evidence="1">
        <name>FAD</name>
        <dbReference type="ChEBI" id="CHEBI:57692"/>
    </cofactor>
</comment>
<dbReference type="InterPro" id="IPR036318">
    <property type="entry name" value="FAD-bd_PCMH-like_sf"/>
</dbReference>
<evidence type="ECO:0000256" key="3">
    <source>
        <dbReference type="ARBA" id="ARBA00022630"/>
    </source>
</evidence>
<dbReference type="InterPro" id="IPR016164">
    <property type="entry name" value="FAD-linked_Oxase-like_C"/>
</dbReference>
<evidence type="ECO:0000313" key="7">
    <source>
        <dbReference type="EMBL" id="KAF7188493.1"/>
    </source>
</evidence>
<feature type="domain" description="FAD-binding PCMH-type" evidence="6">
    <location>
        <begin position="42"/>
        <end position="211"/>
    </location>
</feature>
<gene>
    <name evidence="7" type="ORF">HII31_10155</name>
</gene>
<dbReference type="Pfam" id="PF01565">
    <property type="entry name" value="FAD_binding_4"/>
    <property type="match status" value="1"/>
</dbReference>
<dbReference type="GO" id="GO:0071949">
    <property type="term" value="F:FAD binding"/>
    <property type="evidence" value="ECO:0007669"/>
    <property type="project" value="InterPro"/>
</dbReference>
<dbReference type="Gene3D" id="3.40.462.20">
    <property type="match status" value="1"/>
</dbReference>
<comment type="caution">
    <text evidence="7">The sequence shown here is derived from an EMBL/GenBank/DDBJ whole genome shotgun (WGS) entry which is preliminary data.</text>
</comment>
<evidence type="ECO:0000259" key="6">
    <source>
        <dbReference type="PROSITE" id="PS51387"/>
    </source>
</evidence>
<dbReference type="SUPFAM" id="SSF55103">
    <property type="entry name" value="FAD-linked oxidases, C-terminal domain"/>
    <property type="match status" value="1"/>
</dbReference>
<name>A0A8H6RCD1_9PEZI</name>